<proteinExistence type="inferred from homology"/>
<dbReference type="GO" id="GO:0005737">
    <property type="term" value="C:cytoplasm"/>
    <property type="evidence" value="ECO:0007669"/>
    <property type="project" value="TreeGrafter"/>
</dbReference>
<evidence type="ECO:0000256" key="3">
    <source>
        <dbReference type="ARBA" id="ARBA00008088"/>
    </source>
</evidence>
<comment type="catalytic activity">
    <reaction evidence="1">
        <text>aldehydo-D-ribose 5-phosphate = D-ribulose 5-phosphate</text>
        <dbReference type="Rhea" id="RHEA:14657"/>
        <dbReference type="ChEBI" id="CHEBI:58121"/>
        <dbReference type="ChEBI" id="CHEBI:58273"/>
        <dbReference type="EC" id="5.3.1.6"/>
    </reaction>
</comment>
<evidence type="ECO:0000313" key="10">
    <source>
        <dbReference type="EMBL" id="KXT03240.1"/>
    </source>
</evidence>
<evidence type="ECO:0000313" key="11">
    <source>
        <dbReference type="Proteomes" id="UP000070133"/>
    </source>
</evidence>
<dbReference type="InterPro" id="IPR037171">
    <property type="entry name" value="NagB/RpiA_transferase-like"/>
</dbReference>
<dbReference type="UniPathway" id="UPA00115">
    <property type="reaction ID" value="UER00412"/>
</dbReference>
<keyword evidence="11" id="KW-1185">Reference proteome</keyword>
<gene>
    <name evidence="10" type="ORF">AC578_4821</name>
</gene>
<organism evidence="10 11">
    <name type="scientific">Pseudocercospora eumusae</name>
    <dbReference type="NCBI Taxonomy" id="321146"/>
    <lineage>
        <taxon>Eukaryota</taxon>
        <taxon>Fungi</taxon>
        <taxon>Dikarya</taxon>
        <taxon>Ascomycota</taxon>
        <taxon>Pezizomycotina</taxon>
        <taxon>Dothideomycetes</taxon>
        <taxon>Dothideomycetidae</taxon>
        <taxon>Mycosphaerellales</taxon>
        <taxon>Mycosphaerellaceae</taxon>
        <taxon>Pseudocercospora</taxon>
    </lineage>
</organism>
<evidence type="ECO:0000259" key="9">
    <source>
        <dbReference type="Pfam" id="PF00899"/>
    </source>
</evidence>
<dbReference type="GO" id="GO:0006014">
    <property type="term" value="P:D-ribose metabolic process"/>
    <property type="evidence" value="ECO:0007669"/>
    <property type="project" value="TreeGrafter"/>
</dbReference>
<feature type="domain" description="THIF-type NAD/FAD binding fold" evidence="9">
    <location>
        <begin position="375"/>
        <end position="909"/>
    </location>
</feature>
<evidence type="ECO:0000256" key="6">
    <source>
        <dbReference type="ARBA" id="ARBA00023235"/>
    </source>
</evidence>
<dbReference type="SUPFAM" id="SSF69572">
    <property type="entry name" value="Activating enzymes of the ubiquitin-like proteins"/>
    <property type="match status" value="1"/>
</dbReference>
<dbReference type="Gene3D" id="3.30.70.260">
    <property type="match status" value="1"/>
</dbReference>
<comment type="similarity">
    <text evidence="3">Belongs to the ribose 5-phosphate isomerase family.</text>
</comment>
<evidence type="ECO:0000256" key="8">
    <source>
        <dbReference type="ARBA" id="ARBA00032273"/>
    </source>
</evidence>
<dbReference type="FunFam" id="3.40.50.1360:FF:000014">
    <property type="entry name" value="Ribose 5-phosphate isomerase"/>
    <property type="match status" value="1"/>
</dbReference>
<dbReference type="SUPFAM" id="SSF100950">
    <property type="entry name" value="NagB/RpiA/CoA transferase-like"/>
    <property type="match status" value="1"/>
</dbReference>
<dbReference type="SUPFAM" id="SSF75445">
    <property type="entry name" value="D-ribose-5-phosphate isomerase (RpiA), lid domain"/>
    <property type="match status" value="1"/>
</dbReference>
<comment type="pathway">
    <text evidence="2">Carbohydrate degradation; pentose phosphate pathway; D-ribose 5-phosphate from D-ribulose 5-phosphate (non-oxidative stage): step 1/1.</text>
</comment>
<dbReference type="Gene3D" id="3.40.50.1360">
    <property type="match status" value="1"/>
</dbReference>
<dbReference type="PANTHER" id="PTHR11934">
    <property type="entry name" value="RIBOSE-5-PHOSPHATE ISOMERASE"/>
    <property type="match status" value="1"/>
</dbReference>
<comment type="caution">
    <text evidence="10">The sequence shown here is derived from an EMBL/GenBank/DDBJ whole genome shotgun (WGS) entry which is preliminary data.</text>
</comment>
<dbReference type="Pfam" id="PF06026">
    <property type="entry name" value="Rib_5-P_isom_A"/>
    <property type="match status" value="1"/>
</dbReference>
<evidence type="ECO:0000256" key="4">
    <source>
        <dbReference type="ARBA" id="ARBA00011959"/>
    </source>
</evidence>
<dbReference type="InterPro" id="IPR004788">
    <property type="entry name" value="Ribose5P_isomerase_type_A"/>
</dbReference>
<dbReference type="CDD" id="cd01398">
    <property type="entry name" value="RPI_A"/>
    <property type="match status" value="1"/>
</dbReference>
<evidence type="ECO:0000256" key="1">
    <source>
        <dbReference type="ARBA" id="ARBA00001713"/>
    </source>
</evidence>
<dbReference type="Gene3D" id="3.40.50.720">
    <property type="entry name" value="NAD(P)-binding Rossmann-like Domain"/>
    <property type="match status" value="2"/>
</dbReference>
<dbReference type="EC" id="5.3.1.6" evidence="4"/>
<dbReference type="GO" id="GO:0004751">
    <property type="term" value="F:ribose-5-phosphate isomerase activity"/>
    <property type="evidence" value="ECO:0007669"/>
    <property type="project" value="UniProtKB-EC"/>
</dbReference>
<dbReference type="InterPro" id="IPR035985">
    <property type="entry name" value="Ubiquitin-activating_enz"/>
</dbReference>
<evidence type="ECO:0000256" key="7">
    <source>
        <dbReference type="ARBA" id="ARBA00029734"/>
    </source>
</evidence>
<dbReference type="Proteomes" id="UP000070133">
    <property type="component" value="Unassembled WGS sequence"/>
</dbReference>
<dbReference type="EMBL" id="LFZN01000032">
    <property type="protein sequence ID" value="KXT03240.1"/>
    <property type="molecule type" value="Genomic_DNA"/>
</dbReference>
<keyword evidence="6" id="KW-0413">Isomerase</keyword>
<dbReference type="STRING" id="321146.A0A139HLC7"/>
<dbReference type="GO" id="GO:0008641">
    <property type="term" value="F:ubiquitin-like modifier activating enzyme activity"/>
    <property type="evidence" value="ECO:0007669"/>
    <property type="project" value="InterPro"/>
</dbReference>
<sequence>MLKTGARSFTSTFPRGIIATSRFVSKRPLSMATDAEVAAAAAAKVEAAKRKAAYKAVEEHFRSDMRFVGIGSGSTIVYGVEAIKDHLAKHPPPPGHINWFVPTGWNSRKVIEKAGLTPIAFDSLPAEALLEVAFDGADEVDEELNCIKGGGACLFQEKLVACRAKKFICIADYRKNQRRLLTVWPTIPIEIAPIAHASVIRELKLLGSPAPTLREHTLSKTGPVQTDQSFYIVDAPFKTLVTELDVKNGQDGSGKDGVWEVETLSARIKAIAGVLEVGIFAGPNGIQTQKAGKQGGQKPVAAYFGLESGEVDSSVAWRAWGFRVNMELDNVLLKKRKIFTVESPVHKKLKMAAVSPVKEVPPPLQDIPTAKERKYDRQLRLWGATGQIALEESHILLINNGPGVTGVETLKNIVLPGVGQFTILDSALVSEVDLGVNFFLEHSSLGKFRAEETAKYLTELNPDVKGNFITEPLDSWAMKENLFAPYNLVLIAAPIDPAIFALISEHLQKHEIPAFHIHSLGYFSHFSLYLPSAFPIVDTHPDPTATTDLRLCTPWPELLDFARRKTANMSKMKEDEFAHIPYVCLLLHYLEEWKKEHGKLPESYKEKTAFRALVRSGSPSEENFDEACAAVLKTLNPPTAPSSVLEILRAPEVVQLTPTSPPFWLIANSVSQFYAKHGELPLPGAVPDMKAQSDTYIELQNIYKQKARKDAAEVLSIVRDLEAKTQRASDLAIAEAEVENFCKGAAHISLVRGRPFKIAESGTKAIFGDRAKFLCNELTNPESLVGLYIAFYAWDLFTASHSSGPAVSGGVALQAAGAHDYEQDADKLAEIAQTVVDSIINEAGTRIEDPEYSKIKTTVGNYARELARAGGGELHNVASLSGGLIAQEVIKVITKQYVPIDNTCVYDGITSRTWVGRI</sequence>
<dbReference type="Pfam" id="PF00899">
    <property type="entry name" value="ThiF"/>
    <property type="match status" value="1"/>
</dbReference>
<name>A0A139HLC7_9PEZI</name>
<dbReference type="NCBIfam" id="TIGR00021">
    <property type="entry name" value="rpiA"/>
    <property type="match status" value="1"/>
</dbReference>
<dbReference type="InterPro" id="IPR000594">
    <property type="entry name" value="ThiF_NAD_FAD-bd"/>
</dbReference>
<evidence type="ECO:0000256" key="2">
    <source>
        <dbReference type="ARBA" id="ARBA00004988"/>
    </source>
</evidence>
<dbReference type="AlphaFoldDB" id="A0A139HLC7"/>
<accession>A0A139HLC7</accession>
<dbReference type="OrthoDB" id="1708823at2759"/>
<evidence type="ECO:0000256" key="5">
    <source>
        <dbReference type="ARBA" id="ARBA00019150"/>
    </source>
</evidence>
<reference evidence="10 11" key="1">
    <citation type="submission" date="2015-07" db="EMBL/GenBank/DDBJ databases">
        <title>Comparative genomics of the Sigatoka disease complex on banana suggests a link between parallel evolutionary changes in Pseudocercospora fijiensis and Pseudocercospora eumusae and increased virulence on the banana host.</title>
        <authorList>
            <person name="Chang T.-C."/>
            <person name="Salvucci A."/>
            <person name="Crous P.W."/>
            <person name="Stergiopoulos I."/>
        </authorList>
    </citation>
    <scope>NUCLEOTIDE SEQUENCE [LARGE SCALE GENOMIC DNA]</scope>
    <source>
        <strain evidence="10 11">CBS 114824</strain>
    </source>
</reference>
<protein>
    <recommendedName>
        <fullName evidence="5">Ribose-5-phosphate isomerase</fullName>
        <ecNumber evidence="4">5.3.1.6</ecNumber>
    </recommendedName>
    <alternativeName>
        <fullName evidence="8">D-ribose-5-phosphate ketol-isomerase</fullName>
    </alternativeName>
    <alternativeName>
        <fullName evidence="7">Phosphoriboisomerase</fullName>
    </alternativeName>
</protein>
<dbReference type="PANTHER" id="PTHR11934:SF0">
    <property type="entry name" value="RIBOSE-5-PHOSPHATE ISOMERASE"/>
    <property type="match status" value="1"/>
</dbReference>
<dbReference type="GO" id="GO:0009052">
    <property type="term" value="P:pentose-phosphate shunt, non-oxidative branch"/>
    <property type="evidence" value="ECO:0007669"/>
    <property type="project" value="InterPro"/>
</dbReference>